<reference evidence="2 3" key="1">
    <citation type="journal article" date="2019" name="Commun. Biol.">
        <title>The bagworm genome reveals a unique fibroin gene that provides high tensile strength.</title>
        <authorList>
            <person name="Kono N."/>
            <person name="Nakamura H."/>
            <person name="Ohtoshi R."/>
            <person name="Tomita M."/>
            <person name="Numata K."/>
            <person name="Arakawa K."/>
        </authorList>
    </citation>
    <scope>NUCLEOTIDE SEQUENCE [LARGE SCALE GENOMIC DNA]</scope>
</reference>
<evidence type="ECO:0000313" key="3">
    <source>
        <dbReference type="Proteomes" id="UP000299102"/>
    </source>
</evidence>
<evidence type="ECO:0000256" key="1">
    <source>
        <dbReference type="SAM" id="MobiDB-lite"/>
    </source>
</evidence>
<dbReference type="SUPFAM" id="SSF53098">
    <property type="entry name" value="Ribonuclease H-like"/>
    <property type="match status" value="1"/>
</dbReference>
<dbReference type="AlphaFoldDB" id="A0A4C1Z789"/>
<dbReference type="PANTHER" id="PTHR38681:SF1">
    <property type="entry name" value="RETROVIRUS-RELATED POL POLYPROTEIN FROM TRANSPOSON 412-LIKE PROTEIN"/>
    <property type="match status" value="1"/>
</dbReference>
<dbReference type="OrthoDB" id="422540at2759"/>
<comment type="caution">
    <text evidence="2">The sequence shown here is derived from an EMBL/GenBank/DDBJ whole genome shotgun (WGS) entry which is preliminary data.</text>
</comment>
<proteinExistence type="predicted"/>
<feature type="region of interest" description="Disordered" evidence="1">
    <location>
        <begin position="1"/>
        <end position="42"/>
    </location>
</feature>
<accession>A0A4C1Z789</accession>
<gene>
    <name evidence="2" type="ORF">EVAR_65638_1</name>
</gene>
<evidence type="ECO:0008006" key="4">
    <source>
        <dbReference type="Google" id="ProtNLM"/>
    </source>
</evidence>
<sequence>MNRSNSHGEATHPSLAPPLMSGQAARAADGARPVGAAPAPEPLRRDCSALPFESANFKSLAQIAGFQHRRTTAYHRSCNGLVERFHRQLKAAIVCHENANWVESLPLVLLGIRSALKEDLQTTSAELLYGEPLRFRENF</sequence>
<evidence type="ECO:0000313" key="2">
    <source>
        <dbReference type="EMBL" id="GBP83550.1"/>
    </source>
</evidence>
<name>A0A4C1Z789_EUMVA</name>
<dbReference type="Gene3D" id="3.30.420.10">
    <property type="entry name" value="Ribonuclease H-like superfamily/Ribonuclease H"/>
    <property type="match status" value="1"/>
</dbReference>
<dbReference type="InterPro" id="IPR036397">
    <property type="entry name" value="RNaseH_sf"/>
</dbReference>
<dbReference type="GO" id="GO:0003676">
    <property type="term" value="F:nucleic acid binding"/>
    <property type="evidence" value="ECO:0007669"/>
    <property type="project" value="InterPro"/>
</dbReference>
<organism evidence="2 3">
    <name type="scientific">Eumeta variegata</name>
    <name type="common">Bagworm moth</name>
    <name type="synonym">Eumeta japonica</name>
    <dbReference type="NCBI Taxonomy" id="151549"/>
    <lineage>
        <taxon>Eukaryota</taxon>
        <taxon>Metazoa</taxon>
        <taxon>Ecdysozoa</taxon>
        <taxon>Arthropoda</taxon>
        <taxon>Hexapoda</taxon>
        <taxon>Insecta</taxon>
        <taxon>Pterygota</taxon>
        <taxon>Neoptera</taxon>
        <taxon>Endopterygota</taxon>
        <taxon>Lepidoptera</taxon>
        <taxon>Glossata</taxon>
        <taxon>Ditrysia</taxon>
        <taxon>Tineoidea</taxon>
        <taxon>Psychidae</taxon>
        <taxon>Oiketicinae</taxon>
        <taxon>Eumeta</taxon>
    </lineage>
</organism>
<dbReference type="InterPro" id="IPR012337">
    <property type="entry name" value="RNaseH-like_sf"/>
</dbReference>
<dbReference type="STRING" id="151549.A0A4C1Z789"/>
<protein>
    <recommendedName>
        <fullName evidence="4">Integrase catalytic domain-containing protein</fullName>
    </recommendedName>
</protein>
<dbReference type="Proteomes" id="UP000299102">
    <property type="component" value="Unassembled WGS sequence"/>
</dbReference>
<keyword evidence="3" id="KW-1185">Reference proteome</keyword>
<dbReference type="EMBL" id="BGZK01001626">
    <property type="protein sequence ID" value="GBP83550.1"/>
    <property type="molecule type" value="Genomic_DNA"/>
</dbReference>
<dbReference type="PANTHER" id="PTHR38681">
    <property type="entry name" value="RETROVIRUS-RELATED POL POLYPROTEIN FROM TRANSPOSON 412-LIKE PROTEIN-RELATED"/>
    <property type="match status" value="1"/>
</dbReference>